<proteinExistence type="predicted"/>
<accession>X1TAN7</accession>
<dbReference type="AlphaFoldDB" id="X1TAN7"/>
<evidence type="ECO:0000313" key="1">
    <source>
        <dbReference type="EMBL" id="GAJ02344.1"/>
    </source>
</evidence>
<dbReference type="EMBL" id="BARW01016210">
    <property type="protein sequence ID" value="GAJ02344.1"/>
    <property type="molecule type" value="Genomic_DNA"/>
</dbReference>
<protein>
    <submittedName>
        <fullName evidence="1">Uncharacterized protein</fullName>
    </submittedName>
</protein>
<comment type="caution">
    <text evidence="1">The sequence shown here is derived from an EMBL/GenBank/DDBJ whole genome shotgun (WGS) entry which is preliminary data.</text>
</comment>
<name>X1TAN7_9ZZZZ</name>
<gene>
    <name evidence="1" type="ORF">S12H4_28275</name>
</gene>
<sequence length="130" mass="14400">MTLRVGRGWHLDTDEQALGAPAGSLAFTGEVVRRDARKHSLAWEIAGSWMRTGLGQLATYGEKVSDESRKSAEALLEAVGASAENAEIHGSDEAFFLQLDLDRSDMRDVARCGIKPRLRRRRKPCSSYRP</sequence>
<reference evidence="1" key="1">
    <citation type="journal article" date="2014" name="Front. Microbiol.">
        <title>High frequency of phylogenetically diverse reductive dehalogenase-homologous genes in deep subseafloor sedimentary metagenomes.</title>
        <authorList>
            <person name="Kawai M."/>
            <person name="Futagami T."/>
            <person name="Toyoda A."/>
            <person name="Takaki Y."/>
            <person name="Nishi S."/>
            <person name="Hori S."/>
            <person name="Arai W."/>
            <person name="Tsubouchi T."/>
            <person name="Morono Y."/>
            <person name="Uchiyama I."/>
            <person name="Ito T."/>
            <person name="Fujiyama A."/>
            <person name="Inagaki F."/>
            <person name="Takami H."/>
        </authorList>
    </citation>
    <scope>NUCLEOTIDE SEQUENCE</scope>
    <source>
        <strain evidence="1">Expedition CK06-06</strain>
    </source>
</reference>
<organism evidence="1">
    <name type="scientific">marine sediment metagenome</name>
    <dbReference type="NCBI Taxonomy" id="412755"/>
    <lineage>
        <taxon>unclassified sequences</taxon>
        <taxon>metagenomes</taxon>
        <taxon>ecological metagenomes</taxon>
    </lineage>
</organism>